<feature type="transmembrane region" description="Helical" evidence="2">
    <location>
        <begin position="861"/>
        <end position="879"/>
    </location>
</feature>
<feature type="transmembrane region" description="Helical" evidence="2">
    <location>
        <begin position="710"/>
        <end position="729"/>
    </location>
</feature>
<reference evidence="4 5" key="1">
    <citation type="submission" date="2017-03" db="EMBL/GenBank/DDBJ databases">
        <title>Genomes of endolithic fungi from Antarctica.</title>
        <authorList>
            <person name="Coleine C."/>
            <person name="Masonjones S."/>
            <person name="Stajich J.E."/>
        </authorList>
    </citation>
    <scope>NUCLEOTIDE SEQUENCE [LARGE SCALE GENOMIC DNA]</scope>
    <source>
        <strain evidence="4 5">CCFEE 5187</strain>
    </source>
</reference>
<dbReference type="PANTHER" id="PTHR31303:SF1">
    <property type="entry name" value="CTP-DEPENDENT DIACYLGLYCEROL KINASE 1"/>
    <property type="match status" value="1"/>
</dbReference>
<dbReference type="InterPro" id="IPR049326">
    <property type="entry name" value="Rhodopsin_dom_fungi"/>
</dbReference>
<dbReference type="GO" id="GO:0006654">
    <property type="term" value="P:phosphatidic acid biosynthetic process"/>
    <property type="evidence" value="ECO:0007669"/>
    <property type="project" value="TreeGrafter"/>
</dbReference>
<evidence type="ECO:0000256" key="1">
    <source>
        <dbReference type="SAM" id="MobiDB-lite"/>
    </source>
</evidence>
<proteinExistence type="predicted"/>
<feature type="transmembrane region" description="Helical" evidence="2">
    <location>
        <begin position="77"/>
        <end position="95"/>
    </location>
</feature>
<feature type="region of interest" description="Disordered" evidence="1">
    <location>
        <begin position="403"/>
        <end position="434"/>
    </location>
</feature>
<dbReference type="AlphaFoldDB" id="A0A4U0X9A7"/>
<evidence type="ECO:0000259" key="3">
    <source>
        <dbReference type="Pfam" id="PF20684"/>
    </source>
</evidence>
<gene>
    <name evidence="4" type="ORF">B0A49_07172</name>
</gene>
<keyword evidence="2" id="KW-1133">Transmembrane helix</keyword>
<keyword evidence="5" id="KW-1185">Reference proteome</keyword>
<dbReference type="Pfam" id="PF20684">
    <property type="entry name" value="Fung_rhodopsin"/>
    <property type="match status" value="1"/>
</dbReference>
<dbReference type="EMBL" id="NAJN01000487">
    <property type="protein sequence ID" value="TKA72611.1"/>
    <property type="molecule type" value="Genomic_DNA"/>
</dbReference>
<organism evidence="4 5">
    <name type="scientific">Cryomyces minteri</name>
    <dbReference type="NCBI Taxonomy" id="331657"/>
    <lineage>
        <taxon>Eukaryota</taxon>
        <taxon>Fungi</taxon>
        <taxon>Dikarya</taxon>
        <taxon>Ascomycota</taxon>
        <taxon>Pezizomycotina</taxon>
        <taxon>Dothideomycetes</taxon>
        <taxon>Dothideomycetes incertae sedis</taxon>
        <taxon>Cryomyces</taxon>
    </lineage>
</organism>
<feature type="transmembrane region" description="Helical" evidence="2">
    <location>
        <begin position="196"/>
        <end position="213"/>
    </location>
</feature>
<feature type="domain" description="Rhodopsin" evidence="3">
    <location>
        <begin position="25"/>
        <end position="181"/>
    </location>
</feature>
<protein>
    <recommendedName>
        <fullName evidence="3">Rhodopsin domain-containing protein</fullName>
    </recommendedName>
</protein>
<feature type="compositionally biased region" description="Polar residues" evidence="1">
    <location>
        <begin position="406"/>
        <end position="426"/>
    </location>
</feature>
<dbReference type="Proteomes" id="UP000308768">
    <property type="component" value="Unassembled WGS sequence"/>
</dbReference>
<feature type="compositionally biased region" description="Basic and acidic residues" evidence="1">
    <location>
        <begin position="529"/>
        <end position="543"/>
    </location>
</feature>
<dbReference type="PANTHER" id="PTHR31303">
    <property type="entry name" value="CTP-DEPENDENT DIACYLGLYCEROL KINASE 1"/>
    <property type="match status" value="1"/>
</dbReference>
<sequence>MIRMALVHVVLLYGTNNAIMDGATDIQIQHRAIGARLVLASRIFYALFIWTAKFTVSEFLKRLTSSVWRRSYEMTLHAIRVFLVLTFLAVVIATLSECQPFDHYWQVVPDPGPQCRQGFAQLITMGTADIITDILLIAFPVPIILRSSMRLKQKMSLVVLFALSAILIFITAFRVPKVIERHGRQQYRTVWASSEILAAAAVSNALVLGAFVRDRVIKKPKFKFGSVADSMDGPSNSTRRSTLVARQWGSDEDLFRGMGYRPGPDPCETPSVPRPAMVALPASPRLHHNTAIDQRRHSLAVGESSGRDSDDDAGDRMPVLEHQVTRTSTRTEVNFFDIGGLLETGSMTPRSSIAAPSANSTTYAQDFAMPHNMPTSRRGSRVLFSENGEFLTPLNTRVHQTGRRFSGQSDGLNPSPRNTSSHTSRLPSVLLDKADPDRDGDFLNLLLDFCSRARSSVSGLIRSPSFPAFATCWRQAMASAQQYQVPGTPRVISPSPTPSENSQRDGYFAHNTRSKARVTAASTVPIDEGPEHDGSSSDPDMKRARARSRSPLLDGSSRRRRMSGLAAIHPKAGIPSAAASKPRRRKPEPVQTNGSGNGKADGHLSPSSANRNYWRELSRSPSPLGLIPIHQEWRSFIHRHEIPRKILHVSIGFLALYLYRRGTQPSSIHPVLLTLLIPITATDLLRHHFPRFNRFYIRCLGALMRESEVDGWNGVIWYLLGAFTALRLFPKDVGTLAILLLSWCDTAASTFGRLWGRYTPRVRRGKSLAGSIAAAAVGVSTAAAFYGLIAPTIDPTLNSAANAFAFQGRLSLPSQARRLLGWAEAESTVTGAAALGVMSLWAGFVASASEAVDFFGWDDNLTIPVLCGAGLWGFLKLFGQP</sequence>
<evidence type="ECO:0000256" key="2">
    <source>
        <dbReference type="SAM" id="Phobius"/>
    </source>
</evidence>
<dbReference type="STRING" id="331657.A0A4U0X9A7"/>
<keyword evidence="2" id="KW-0812">Transmembrane</keyword>
<feature type="region of interest" description="Disordered" evidence="1">
    <location>
        <begin position="484"/>
        <end position="609"/>
    </location>
</feature>
<evidence type="ECO:0000313" key="5">
    <source>
        <dbReference type="Proteomes" id="UP000308768"/>
    </source>
</evidence>
<feature type="transmembrane region" description="Helical" evidence="2">
    <location>
        <begin position="119"/>
        <end position="145"/>
    </location>
</feature>
<evidence type="ECO:0000313" key="4">
    <source>
        <dbReference type="EMBL" id="TKA72611.1"/>
    </source>
</evidence>
<feature type="transmembrane region" description="Helical" evidence="2">
    <location>
        <begin position="157"/>
        <end position="176"/>
    </location>
</feature>
<feature type="region of interest" description="Disordered" evidence="1">
    <location>
        <begin position="291"/>
        <end position="316"/>
    </location>
</feature>
<accession>A0A4U0X9A7</accession>
<dbReference type="GO" id="GO:0005789">
    <property type="term" value="C:endoplasmic reticulum membrane"/>
    <property type="evidence" value="ECO:0007669"/>
    <property type="project" value="TreeGrafter"/>
</dbReference>
<dbReference type="OrthoDB" id="5673at2759"/>
<dbReference type="InterPro" id="IPR037997">
    <property type="entry name" value="Dgk1-like"/>
</dbReference>
<keyword evidence="2" id="KW-0472">Membrane</keyword>
<comment type="caution">
    <text evidence="4">The sequence shown here is derived from an EMBL/GenBank/DDBJ whole genome shotgun (WGS) entry which is preliminary data.</text>
</comment>
<feature type="transmembrane region" description="Helical" evidence="2">
    <location>
        <begin position="768"/>
        <end position="789"/>
    </location>
</feature>
<feature type="transmembrane region" description="Helical" evidence="2">
    <location>
        <begin position="735"/>
        <end position="756"/>
    </location>
</feature>
<dbReference type="GO" id="GO:0004143">
    <property type="term" value="F:ATP-dependent diacylglycerol kinase activity"/>
    <property type="evidence" value="ECO:0007669"/>
    <property type="project" value="InterPro"/>
</dbReference>
<name>A0A4U0X9A7_9PEZI</name>